<proteinExistence type="predicted"/>
<feature type="modified residue" description="4-aspartylphosphate" evidence="1">
    <location>
        <position position="68"/>
    </location>
</feature>
<dbReference type="PROSITE" id="PS50110">
    <property type="entry name" value="RESPONSE_REGULATORY"/>
    <property type="match status" value="1"/>
</dbReference>
<reference evidence="3 4" key="1">
    <citation type="submission" date="2016-10" db="EMBL/GenBank/DDBJ databases">
        <authorList>
            <person name="de Groot N.N."/>
        </authorList>
    </citation>
    <scope>NUCLEOTIDE SEQUENCE [LARGE SCALE GENOMIC DNA]</scope>
    <source>
        <strain evidence="3 4">CGMCC 1.10267</strain>
    </source>
</reference>
<sequence length="149" mass="16299">MTAFAAHGPVFALVDNDVHSARLMKRVLASVADHVELTWLGDARRAKRSLVELFDQRSDSMPDLVIVDLKSHSSASADFVTEIRNHAKAAGVAIVAIVEENAGTEPGRLRHAGADAVFVRHPDLAAYAAELEAMTEFWVRETVTWPIRA</sequence>
<dbReference type="RefSeq" id="WP_090594384.1">
    <property type="nucleotide sequence ID" value="NZ_FNCS01000003.1"/>
</dbReference>
<organism evidence="3 4">
    <name type="scientific">Pelagibacterium luteolum</name>
    <dbReference type="NCBI Taxonomy" id="440168"/>
    <lineage>
        <taxon>Bacteria</taxon>
        <taxon>Pseudomonadati</taxon>
        <taxon>Pseudomonadota</taxon>
        <taxon>Alphaproteobacteria</taxon>
        <taxon>Hyphomicrobiales</taxon>
        <taxon>Devosiaceae</taxon>
        <taxon>Pelagibacterium</taxon>
    </lineage>
</organism>
<dbReference type="InterPro" id="IPR011006">
    <property type="entry name" value="CheY-like_superfamily"/>
</dbReference>
<dbReference type="GO" id="GO:0000160">
    <property type="term" value="P:phosphorelay signal transduction system"/>
    <property type="evidence" value="ECO:0007669"/>
    <property type="project" value="InterPro"/>
</dbReference>
<accession>A0A1G7UUK4</accession>
<dbReference type="SUPFAM" id="SSF52172">
    <property type="entry name" value="CheY-like"/>
    <property type="match status" value="1"/>
</dbReference>
<dbReference type="Proteomes" id="UP000199495">
    <property type="component" value="Unassembled WGS sequence"/>
</dbReference>
<dbReference type="AlphaFoldDB" id="A0A1G7UUK4"/>
<dbReference type="Gene3D" id="3.40.50.2300">
    <property type="match status" value="1"/>
</dbReference>
<evidence type="ECO:0000256" key="1">
    <source>
        <dbReference type="PROSITE-ProRule" id="PRU00169"/>
    </source>
</evidence>
<dbReference type="EMBL" id="FNCS01000003">
    <property type="protein sequence ID" value="SDG50779.1"/>
    <property type="molecule type" value="Genomic_DNA"/>
</dbReference>
<evidence type="ECO:0000313" key="3">
    <source>
        <dbReference type="EMBL" id="SDG50779.1"/>
    </source>
</evidence>
<evidence type="ECO:0000259" key="2">
    <source>
        <dbReference type="PROSITE" id="PS50110"/>
    </source>
</evidence>
<feature type="domain" description="Response regulatory" evidence="2">
    <location>
        <begin position="10"/>
        <end position="135"/>
    </location>
</feature>
<evidence type="ECO:0000313" key="4">
    <source>
        <dbReference type="Proteomes" id="UP000199495"/>
    </source>
</evidence>
<dbReference type="InterPro" id="IPR001789">
    <property type="entry name" value="Sig_transdc_resp-reg_receiver"/>
</dbReference>
<keyword evidence="4" id="KW-1185">Reference proteome</keyword>
<protein>
    <recommendedName>
        <fullName evidence="2">Response regulatory domain-containing protein</fullName>
    </recommendedName>
</protein>
<name>A0A1G7UUK4_9HYPH</name>
<dbReference type="OrthoDB" id="7960398at2"/>
<gene>
    <name evidence="3" type="ORF">SAMN04487974_103265</name>
</gene>
<keyword evidence="1" id="KW-0597">Phosphoprotein</keyword>